<dbReference type="AlphaFoldDB" id="A0A2J8A8L9"/>
<dbReference type="EMBL" id="PGGS01000113">
    <property type="protein sequence ID" value="PNH08869.1"/>
    <property type="molecule type" value="Genomic_DNA"/>
</dbReference>
<feature type="region of interest" description="Disordered" evidence="1">
    <location>
        <begin position="89"/>
        <end position="144"/>
    </location>
</feature>
<sequence>MALGVNEWEGCLGDQAASTSAPWPDTLPLTTLLSKLSRFKALAADKELANSVLAPLVRQLPVNQAAPPSLSASRMSAYASSARQHAVYAASGSRSPASSARASPSQAPASRGSAASRCRAASTACAHRPPRSSASSPSAAGARGRSMGEVNVAKGGDWLLPYLCRSYGLDPRRTAIIGDRMDTDIRMGRQGGLLTCLPLTGVTTLAALAALPPGERPDCVVQSVAQLAGLEA</sequence>
<dbReference type="Gene3D" id="3.40.50.1000">
    <property type="entry name" value="HAD superfamily/HAD-like"/>
    <property type="match status" value="1"/>
</dbReference>
<dbReference type="InterPro" id="IPR023214">
    <property type="entry name" value="HAD_sf"/>
</dbReference>
<organism evidence="2 3">
    <name type="scientific">Tetrabaena socialis</name>
    <dbReference type="NCBI Taxonomy" id="47790"/>
    <lineage>
        <taxon>Eukaryota</taxon>
        <taxon>Viridiplantae</taxon>
        <taxon>Chlorophyta</taxon>
        <taxon>core chlorophytes</taxon>
        <taxon>Chlorophyceae</taxon>
        <taxon>CS clade</taxon>
        <taxon>Chlamydomonadales</taxon>
        <taxon>Tetrabaenaceae</taxon>
        <taxon>Tetrabaena</taxon>
    </lineage>
</organism>
<keyword evidence="3" id="KW-1185">Reference proteome</keyword>
<name>A0A2J8A8L9_9CHLO</name>
<protein>
    <submittedName>
        <fullName evidence="2">Phosphoglycolate phosphatase</fullName>
    </submittedName>
</protein>
<dbReference type="Proteomes" id="UP000236333">
    <property type="component" value="Unassembled WGS sequence"/>
</dbReference>
<dbReference type="Pfam" id="PF13242">
    <property type="entry name" value="Hydrolase_like"/>
    <property type="match status" value="1"/>
</dbReference>
<gene>
    <name evidence="2" type="ORF">TSOC_004552</name>
</gene>
<dbReference type="SUPFAM" id="SSF56784">
    <property type="entry name" value="HAD-like"/>
    <property type="match status" value="1"/>
</dbReference>
<proteinExistence type="predicted"/>
<comment type="caution">
    <text evidence="2">The sequence shown here is derived from an EMBL/GenBank/DDBJ whole genome shotgun (WGS) entry which is preliminary data.</text>
</comment>
<evidence type="ECO:0000313" key="3">
    <source>
        <dbReference type="Proteomes" id="UP000236333"/>
    </source>
</evidence>
<dbReference type="InterPro" id="IPR036412">
    <property type="entry name" value="HAD-like_sf"/>
</dbReference>
<evidence type="ECO:0000256" key="1">
    <source>
        <dbReference type="SAM" id="MobiDB-lite"/>
    </source>
</evidence>
<reference evidence="2 3" key="1">
    <citation type="journal article" date="2017" name="Mol. Biol. Evol.">
        <title>The 4-celled Tetrabaena socialis nuclear genome reveals the essential components for genetic control of cell number at the origin of multicellularity in the volvocine lineage.</title>
        <authorList>
            <person name="Featherston J."/>
            <person name="Arakaki Y."/>
            <person name="Hanschen E.R."/>
            <person name="Ferris P.J."/>
            <person name="Michod R.E."/>
            <person name="Olson B.J.S.C."/>
            <person name="Nozaki H."/>
            <person name="Durand P.M."/>
        </authorList>
    </citation>
    <scope>NUCLEOTIDE SEQUENCE [LARGE SCALE GENOMIC DNA]</scope>
    <source>
        <strain evidence="2 3">NIES-571</strain>
    </source>
</reference>
<accession>A0A2J8A8L9</accession>
<dbReference type="OrthoDB" id="413953at2759"/>
<evidence type="ECO:0000313" key="2">
    <source>
        <dbReference type="EMBL" id="PNH08869.1"/>
    </source>
</evidence>